<feature type="non-terminal residue" evidence="2">
    <location>
        <position position="168"/>
    </location>
</feature>
<evidence type="ECO:0000256" key="1">
    <source>
        <dbReference type="SAM" id="Phobius"/>
    </source>
</evidence>
<feature type="transmembrane region" description="Helical" evidence="1">
    <location>
        <begin position="67"/>
        <end position="85"/>
    </location>
</feature>
<evidence type="ECO:0008006" key="3">
    <source>
        <dbReference type="Google" id="ProtNLM"/>
    </source>
</evidence>
<keyword evidence="1" id="KW-1133">Transmembrane helix</keyword>
<keyword evidence="1" id="KW-0812">Transmembrane</keyword>
<organism evidence="2">
    <name type="scientific">marine sediment metagenome</name>
    <dbReference type="NCBI Taxonomy" id="412755"/>
    <lineage>
        <taxon>unclassified sequences</taxon>
        <taxon>metagenomes</taxon>
        <taxon>ecological metagenomes</taxon>
    </lineage>
</organism>
<dbReference type="InterPro" id="IPR021280">
    <property type="entry name" value="TMEM260-like"/>
</dbReference>
<sequence length="168" mass="17840">MGLTRASFNARFKSERTWVILAAVAVLIIVLTTLQWDVNGSQSPYATDVGEIQNALPRWGTLHFTGYPLYTFAGSAWVSFLRLLGVAPAAGASLFSAMWGAVAAALVVLLAVELGVPAPTAFLASLVASLTRSAWIYSSLAEVHSLTMALSLATLLLALRFGRSGARR</sequence>
<proteinExistence type="predicted"/>
<keyword evidence="1" id="KW-0472">Membrane</keyword>
<gene>
    <name evidence="2" type="ORF">S06H3_32185</name>
</gene>
<dbReference type="AlphaFoldDB" id="X1M6S8"/>
<name>X1M6S8_9ZZZZ</name>
<protein>
    <recommendedName>
        <fullName evidence="3">Glycosyltransferase RgtA/B/C/D-like domain-containing protein</fullName>
    </recommendedName>
</protein>
<dbReference type="Pfam" id="PF11028">
    <property type="entry name" value="TMEM260-like"/>
    <property type="match status" value="1"/>
</dbReference>
<comment type="caution">
    <text evidence="2">The sequence shown here is derived from an EMBL/GenBank/DDBJ whole genome shotgun (WGS) entry which is preliminary data.</text>
</comment>
<feature type="transmembrane region" description="Helical" evidence="1">
    <location>
        <begin position="136"/>
        <end position="159"/>
    </location>
</feature>
<feature type="transmembrane region" description="Helical" evidence="1">
    <location>
        <begin position="18"/>
        <end position="36"/>
    </location>
</feature>
<reference evidence="2" key="1">
    <citation type="journal article" date="2014" name="Front. Microbiol.">
        <title>High frequency of phylogenetically diverse reductive dehalogenase-homologous genes in deep subseafloor sedimentary metagenomes.</title>
        <authorList>
            <person name="Kawai M."/>
            <person name="Futagami T."/>
            <person name="Toyoda A."/>
            <person name="Takaki Y."/>
            <person name="Nishi S."/>
            <person name="Hori S."/>
            <person name="Arai W."/>
            <person name="Tsubouchi T."/>
            <person name="Morono Y."/>
            <person name="Uchiyama I."/>
            <person name="Ito T."/>
            <person name="Fujiyama A."/>
            <person name="Inagaki F."/>
            <person name="Takami H."/>
        </authorList>
    </citation>
    <scope>NUCLEOTIDE SEQUENCE</scope>
    <source>
        <strain evidence="2">Expedition CK06-06</strain>
    </source>
</reference>
<evidence type="ECO:0000313" key="2">
    <source>
        <dbReference type="EMBL" id="GAI27337.1"/>
    </source>
</evidence>
<dbReference type="EMBL" id="BARV01019113">
    <property type="protein sequence ID" value="GAI27337.1"/>
    <property type="molecule type" value="Genomic_DNA"/>
</dbReference>
<accession>X1M6S8</accession>
<feature type="transmembrane region" description="Helical" evidence="1">
    <location>
        <begin position="97"/>
        <end position="116"/>
    </location>
</feature>